<proteinExistence type="predicted"/>
<sequence length="517" mass="59033">MLRSVGYISLSRPRSLGSLKATVVFFSSLVLLFFFTYLYARRAQADWARHRTGPLTPISLLNETAGKVDLWGTCSPEEYAQGQWVHRPYWTRPSPLTRTNTSEQIYSDLLHGAHGPEKLTSKEDILKFARMEGCASDGEDIWNQFAVTNEEQWDRFPKALEWEWIPGGRCTGKSGLRDWDLEGFLRDLVEGGGWLLIGDSITGNHFFSISCLLYPHVVTGKSTSYERDRLQSLYLNPSSPFAERFQLPQGFNIKTTPLVSFKRVDLLWSVNDLASMHKALHPEFYSPSNSFKLFGDTPVWSVSPEVYLNIFLGPVATANYKTMIVSSAGHWTMDLFHGYHRAHGSDGSTLNDSRLLFKFPSDFEELEPILGYDGLLMFFREAMERWANAVQRRLDTHPPSVSSSPTRQRQALVRAYLAGHDACHNARDPWAEERPPRASWNWREIGRFNKIWETILPQGAPQARLHKNVHFLGIDRPGNLRPDGHVALDCLHIMTGQGVLEGWTHYIWHYTTKETTN</sequence>
<dbReference type="GO" id="GO:0005794">
    <property type="term" value="C:Golgi apparatus"/>
    <property type="evidence" value="ECO:0007669"/>
    <property type="project" value="TreeGrafter"/>
</dbReference>
<dbReference type="PANTHER" id="PTHR32285:SF39">
    <property type="entry name" value="OS02G0729200 PROTEIN"/>
    <property type="match status" value="1"/>
</dbReference>
<dbReference type="OrthoDB" id="630188at2759"/>
<keyword evidence="3" id="KW-1185">Reference proteome</keyword>
<dbReference type="GO" id="GO:0016413">
    <property type="term" value="F:O-acetyltransferase activity"/>
    <property type="evidence" value="ECO:0007669"/>
    <property type="project" value="InterPro"/>
</dbReference>
<comment type="caution">
    <text evidence="2">The sequence shown here is derived from an EMBL/GenBank/DDBJ whole genome shotgun (WGS) entry which is preliminary data.</text>
</comment>
<gene>
    <name evidence="2" type="ORF">DFP72DRAFT_540674</name>
</gene>
<keyword evidence="1" id="KW-0472">Membrane</keyword>
<reference evidence="2 3" key="1">
    <citation type="submission" date="2020-07" db="EMBL/GenBank/DDBJ databases">
        <title>Comparative genomics of pyrophilous fungi reveals a link between fire events and developmental genes.</title>
        <authorList>
            <consortium name="DOE Joint Genome Institute"/>
            <person name="Steindorff A.S."/>
            <person name="Carver A."/>
            <person name="Calhoun S."/>
            <person name="Stillman K."/>
            <person name="Liu H."/>
            <person name="Lipzen A."/>
            <person name="Pangilinan J."/>
            <person name="Labutti K."/>
            <person name="Bruns T.D."/>
            <person name="Grigoriev I.V."/>
        </authorList>
    </citation>
    <scope>NUCLEOTIDE SEQUENCE [LARGE SCALE GENOMIC DNA]</scope>
    <source>
        <strain evidence="2 3">CBS 144469</strain>
    </source>
</reference>
<name>A0A8H6M1B6_9AGAR</name>
<evidence type="ECO:0000313" key="2">
    <source>
        <dbReference type="EMBL" id="KAF6749629.1"/>
    </source>
</evidence>
<protein>
    <submittedName>
        <fullName evidence="2">Uncharacterized protein</fullName>
    </submittedName>
</protein>
<dbReference type="Proteomes" id="UP000521943">
    <property type="component" value="Unassembled WGS sequence"/>
</dbReference>
<accession>A0A8H6M1B6</accession>
<evidence type="ECO:0000256" key="1">
    <source>
        <dbReference type="SAM" id="Phobius"/>
    </source>
</evidence>
<dbReference type="EMBL" id="JACGCI010000062">
    <property type="protein sequence ID" value="KAF6749629.1"/>
    <property type="molecule type" value="Genomic_DNA"/>
</dbReference>
<organism evidence="2 3">
    <name type="scientific">Ephemerocybe angulata</name>
    <dbReference type="NCBI Taxonomy" id="980116"/>
    <lineage>
        <taxon>Eukaryota</taxon>
        <taxon>Fungi</taxon>
        <taxon>Dikarya</taxon>
        <taxon>Basidiomycota</taxon>
        <taxon>Agaricomycotina</taxon>
        <taxon>Agaricomycetes</taxon>
        <taxon>Agaricomycetidae</taxon>
        <taxon>Agaricales</taxon>
        <taxon>Agaricineae</taxon>
        <taxon>Psathyrellaceae</taxon>
        <taxon>Ephemerocybe</taxon>
    </lineage>
</organism>
<feature type="transmembrane region" description="Helical" evidence="1">
    <location>
        <begin position="21"/>
        <end position="40"/>
    </location>
</feature>
<evidence type="ECO:0000313" key="3">
    <source>
        <dbReference type="Proteomes" id="UP000521943"/>
    </source>
</evidence>
<dbReference type="AlphaFoldDB" id="A0A8H6M1B6"/>
<keyword evidence="1" id="KW-0812">Transmembrane</keyword>
<dbReference type="InterPro" id="IPR029962">
    <property type="entry name" value="TBL"/>
</dbReference>
<keyword evidence="1" id="KW-1133">Transmembrane helix</keyword>
<dbReference type="PANTHER" id="PTHR32285">
    <property type="entry name" value="PROTEIN TRICHOME BIREFRINGENCE-LIKE 9-RELATED"/>
    <property type="match status" value="1"/>
</dbReference>